<dbReference type="SUPFAM" id="SSF102114">
    <property type="entry name" value="Radical SAM enzymes"/>
    <property type="match status" value="1"/>
</dbReference>
<evidence type="ECO:0000259" key="7">
    <source>
        <dbReference type="PROSITE" id="PS51918"/>
    </source>
</evidence>
<dbReference type="GO" id="GO:0003824">
    <property type="term" value="F:catalytic activity"/>
    <property type="evidence" value="ECO:0007669"/>
    <property type="project" value="InterPro"/>
</dbReference>
<proteinExistence type="predicted"/>
<gene>
    <name evidence="8" type="ORF">H9Q80_12210</name>
</gene>
<reference evidence="8 9" key="1">
    <citation type="submission" date="2020-08" db="EMBL/GenBank/DDBJ databases">
        <authorList>
            <person name="Liu C."/>
            <person name="Sun Q."/>
        </authorList>
    </citation>
    <scope>NUCLEOTIDE SEQUENCE [LARGE SCALE GENOMIC DNA]</scope>
    <source>
        <strain evidence="8 9">NSJ-61</strain>
    </source>
</reference>
<dbReference type="Proteomes" id="UP000515856">
    <property type="component" value="Chromosome"/>
</dbReference>
<dbReference type="EMBL" id="CP060636">
    <property type="protein sequence ID" value="QNM11031.1"/>
    <property type="molecule type" value="Genomic_DNA"/>
</dbReference>
<evidence type="ECO:0000256" key="6">
    <source>
        <dbReference type="ARBA" id="ARBA00023014"/>
    </source>
</evidence>
<dbReference type="RefSeq" id="WP_117455341.1">
    <property type="nucleotide sequence ID" value="NZ_CP060636.1"/>
</dbReference>
<dbReference type="PANTHER" id="PTHR43787">
    <property type="entry name" value="FEMO COFACTOR BIOSYNTHESIS PROTEIN NIFB-RELATED"/>
    <property type="match status" value="1"/>
</dbReference>
<organism evidence="8 9">
    <name type="scientific">[Eubacterium] hominis</name>
    <dbReference type="NCBI Taxonomy" id="2764325"/>
    <lineage>
        <taxon>Bacteria</taxon>
        <taxon>Bacillati</taxon>
        <taxon>Bacillota</taxon>
        <taxon>Erysipelotrichia</taxon>
        <taxon>Erysipelotrichales</taxon>
        <taxon>Erysipelotrichaceae</taxon>
        <taxon>Amedibacillus</taxon>
    </lineage>
</organism>
<evidence type="ECO:0000313" key="8">
    <source>
        <dbReference type="EMBL" id="QNM11031.1"/>
    </source>
</evidence>
<dbReference type="GO" id="GO:0051539">
    <property type="term" value="F:4 iron, 4 sulfur cluster binding"/>
    <property type="evidence" value="ECO:0007669"/>
    <property type="project" value="UniProtKB-KW"/>
</dbReference>
<dbReference type="SFLD" id="SFLDS00029">
    <property type="entry name" value="Radical_SAM"/>
    <property type="match status" value="1"/>
</dbReference>
<dbReference type="KEGG" id="ehn:H9Q80_12210"/>
<dbReference type="CDD" id="cd21122">
    <property type="entry name" value="SPASM_rSAM"/>
    <property type="match status" value="1"/>
</dbReference>
<keyword evidence="3" id="KW-0949">S-adenosyl-L-methionine</keyword>
<evidence type="ECO:0000256" key="3">
    <source>
        <dbReference type="ARBA" id="ARBA00022691"/>
    </source>
</evidence>
<dbReference type="Gene3D" id="3.20.20.70">
    <property type="entry name" value="Aldolase class I"/>
    <property type="match status" value="1"/>
</dbReference>
<dbReference type="AlphaFoldDB" id="A0A7G9GJP9"/>
<keyword evidence="6" id="KW-0411">Iron-sulfur</keyword>
<feature type="domain" description="Radical SAM core" evidence="7">
    <location>
        <begin position="1"/>
        <end position="218"/>
    </location>
</feature>
<dbReference type="InterPro" id="IPR058240">
    <property type="entry name" value="rSAM_sf"/>
</dbReference>
<dbReference type="PROSITE" id="PS51918">
    <property type="entry name" value="RADICAL_SAM"/>
    <property type="match status" value="1"/>
</dbReference>
<keyword evidence="5" id="KW-0408">Iron</keyword>
<accession>A0A7G9GJP9</accession>
<dbReference type="CDD" id="cd01335">
    <property type="entry name" value="Radical_SAM"/>
    <property type="match status" value="1"/>
</dbReference>
<sequence>MRFKKIYIEITNTCNLACSFCIQNQRKPKIMTIEEFTYVIDQIKPYTKYIYLHVMGEPLSHPDLKQFLSICEKSNIMVNMTTNGTLLKQKADILLSSKIRQINISLHSFPQHMQEAYIENAVMVGKQLAQKGCFVSYRLWCMRHGMLDDATKAIVKKLETLYQCEIKEIEKGSVRLSDYTFLHFDEVFEWPDRNHPYVGDEGYCLGMKQMCGILSNGDVVPCCLDSKADICLGNIFETPMKEILSSKRVIDMVQAFAKQEVKEELCQRCSYRLRFSKDAKHM</sequence>
<dbReference type="SFLD" id="SFLDG01067">
    <property type="entry name" value="SPASM/twitch_domain_containing"/>
    <property type="match status" value="1"/>
</dbReference>
<dbReference type="GO" id="GO:0046872">
    <property type="term" value="F:metal ion binding"/>
    <property type="evidence" value="ECO:0007669"/>
    <property type="project" value="UniProtKB-KW"/>
</dbReference>
<keyword evidence="9" id="KW-1185">Reference proteome</keyword>
<evidence type="ECO:0000256" key="1">
    <source>
        <dbReference type="ARBA" id="ARBA00001966"/>
    </source>
</evidence>
<dbReference type="PANTHER" id="PTHR43787:SF10">
    <property type="entry name" value="COFACTOR MODIFYING PROTEIN"/>
    <property type="match status" value="1"/>
</dbReference>
<keyword evidence="4" id="KW-0479">Metal-binding</keyword>
<dbReference type="InterPro" id="IPR023885">
    <property type="entry name" value="4Fe4S-binding_SPASM_dom"/>
</dbReference>
<dbReference type="InterPro" id="IPR013785">
    <property type="entry name" value="Aldolase_TIM"/>
</dbReference>
<evidence type="ECO:0000256" key="2">
    <source>
        <dbReference type="ARBA" id="ARBA00022485"/>
    </source>
</evidence>
<comment type="cofactor">
    <cofactor evidence="1">
        <name>[4Fe-4S] cluster</name>
        <dbReference type="ChEBI" id="CHEBI:49883"/>
    </cofactor>
</comment>
<dbReference type="Pfam" id="PF04055">
    <property type="entry name" value="Radical_SAM"/>
    <property type="match status" value="1"/>
</dbReference>
<evidence type="ECO:0000256" key="5">
    <source>
        <dbReference type="ARBA" id="ARBA00023004"/>
    </source>
</evidence>
<keyword evidence="2" id="KW-0004">4Fe-4S</keyword>
<protein>
    <submittedName>
        <fullName evidence="8">Radical SAM protein</fullName>
    </submittedName>
</protein>
<name>A0A7G9GJP9_9FIRM</name>
<dbReference type="InterPro" id="IPR007197">
    <property type="entry name" value="rSAM"/>
</dbReference>
<evidence type="ECO:0000256" key="4">
    <source>
        <dbReference type="ARBA" id="ARBA00022723"/>
    </source>
</evidence>
<dbReference type="Pfam" id="PF13186">
    <property type="entry name" value="SPASM"/>
    <property type="match status" value="1"/>
</dbReference>
<evidence type="ECO:0000313" key="9">
    <source>
        <dbReference type="Proteomes" id="UP000515856"/>
    </source>
</evidence>